<dbReference type="Proteomes" id="UP000054560">
    <property type="component" value="Unassembled WGS sequence"/>
</dbReference>
<dbReference type="GeneID" id="25912836"/>
<feature type="region of interest" description="Disordered" evidence="1">
    <location>
        <begin position="128"/>
        <end position="162"/>
    </location>
</feature>
<organism evidence="2 3">
    <name type="scientific">Sphaeroforma arctica JP610</name>
    <dbReference type="NCBI Taxonomy" id="667725"/>
    <lineage>
        <taxon>Eukaryota</taxon>
        <taxon>Ichthyosporea</taxon>
        <taxon>Ichthyophonida</taxon>
        <taxon>Sphaeroforma</taxon>
    </lineage>
</organism>
<keyword evidence="3" id="KW-1185">Reference proteome</keyword>
<feature type="compositionally biased region" description="Polar residues" evidence="1">
    <location>
        <begin position="57"/>
        <end position="67"/>
    </location>
</feature>
<gene>
    <name evidence="2" type="ORF">SARC_12332</name>
</gene>
<feature type="compositionally biased region" description="Polar residues" evidence="1">
    <location>
        <begin position="19"/>
        <end position="47"/>
    </location>
</feature>
<dbReference type="RefSeq" id="XP_014149036.1">
    <property type="nucleotide sequence ID" value="XM_014293561.1"/>
</dbReference>
<evidence type="ECO:0000313" key="3">
    <source>
        <dbReference type="Proteomes" id="UP000054560"/>
    </source>
</evidence>
<accession>A0A0L0FEE8</accession>
<protein>
    <submittedName>
        <fullName evidence="2">Uncharacterized protein</fullName>
    </submittedName>
</protein>
<reference evidence="2 3" key="1">
    <citation type="submission" date="2011-02" db="EMBL/GenBank/DDBJ databases">
        <title>The Genome Sequence of Sphaeroforma arctica JP610.</title>
        <authorList>
            <consortium name="The Broad Institute Genome Sequencing Platform"/>
            <person name="Russ C."/>
            <person name="Cuomo C."/>
            <person name="Young S.K."/>
            <person name="Zeng Q."/>
            <person name="Gargeya S."/>
            <person name="Alvarado L."/>
            <person name="Berlin A."/>
            <person name="Chapman S.B."/>
            <person name="Chen Z."/>
            <person name="Freedman E."/>
            <person name="Gellesch M."/>
            <person name="Goldberg J."/>
            <person name="Griggs A."/>
            <person name="Gujja S."/>
            <person name="Heilman E."/>
            <person name="Heiman D."/>
            <person name="Howarth C."/>
            <person name="Mehta T."/>
            <person name="Neiman D."/>
            <person name="Pearson M."/>
            <person name="Roberts A."/>
            <person name="Saif S."/>
            <person name="Shea T."/>
            <person name="Shenoy N."/>
            <person name="Sisk P."/>
            <person name="Stolte C."/>
            <person name="Sykes S."/>
            <person name="White J."/>
            <person name="Yandava C."/>
            <person name="Burger G."/>
            <person name="Gray M.W."/>
            <person name="Holland P.W.H."/>
            <person name="King N."/>
            <person name="Lang F.B.F."/>
            <person name="Roger A.J."/>
            <person name="Ruiz-Trillo I."/>
            <person name="Haas B."/>
            <person name="Nusbaum C."/>
            <person name="Birren B."/>
        </authorList>
    </citation>
    <scope>NUCLEOTIDE SEQUENCE [LARGE SCALE GENOMIC DNA]</scope>
    <source>
        <strain evidence="2 3">JP610</strain>
    </source>
</reference>
<evidence type="ECO:0000256" key="1">
    <source>
        <dbReference type="SAM" id="MobiDB-lite"/>
    </source>
</evidence>
<feature type="compositionally biased region" description="Polar residues" evidence="1">
    <location>
        <begin position="144"/>
        <end position="156"/>
    </location>
</feature>
<dbReference type="AlphaFoldDB" id="A0A0L0FEE8"/>
<dbReference type="EMBL" id="KQ243825">
    <property type="protein sequence ID" value="KNC75134.1"/>
    <property type="molecule type" value="Genomic_DNA"/>
</dbReference>
<feature type="region of interest" description="Disordered" evidence="1">
    <location>
        <begin position="1"/>
        <end position="67"/>
    </location>
</feature>
<proteinExistence type="predicted"/>
<evidence type="ECO:0000313" key="2">
    <source>
        <dbReference type="EMBL" id="KNC75134.1"/>
    </source>
</evidence>
<feature type="region of interest" description="Disordered" evidence="1">
    <location>
        <begin position="247"/>
        <end position="271"/>
    </location>
</feature>
<name>A0A0L0FEE8_9EUKA</name>
<sequence>MPQTGTPPTQGADGLASGVNLNGDTKNGTGIASSAQESTKRLSQNSPRPYASLERYGNTSNKNDFQLSSVDNNYATFPREGSERSEFSAGGNVISYQRHGEPAGVNGDNSGFFGGSKVSMVDYNAPMYTSMQSSDRPSGPPGSVQPTSMNVQTGPVKTSEARVGVSAVSENIKTSDISSPEFACVRRKSATQPNILTPSKDLVNSTESNFAKPNTVPVLNTTPSLNHVPAMNETAQKQFNVKSGATVLNKSDRGPTQNGTEINRTPNTPAQSSIGGYMLTVQFTICCYQS</sequence>